<name>A0A7W7C5K8_9PSEU</name>
<gene>
    <name evidence="2" type="ORF">HNR67_001068</name>
</gene>
<feature type="transmembrane region" description="Helical" evidence="1">
    <location>
        <begin position="6"/>
        <end position="31"/>
    </location>
</feature>
<sequence>MQQLAVIAIVPRISVTFLLVIAGVALAVVGLRGMRGSLARNAYVGVRTARSMRSDEAFALANRVAGLPTLVSGVLLALTGLVTAPLTEAGLYMTLLILGGLGAVLITAAGGMLGHRAADALPDPEPAAKGCGGCCGGICSKLGAASSS</sequence>
<keyword evidence="1" id="KW-1133">Transmembrane helix</keyword>
<evidence type="ECO:0000256" key="1">
    <source>
        <dbReference type="SAM" id="Phobius"/>
    </source>
</evidence>
<comment type="caution">
    <text evidence="2">The sequence shown here is derived from an EMBL/GenBank/DDBJ whole genome shotgun (WGS) entry which is preliminary data.</text>
</comment>
<feature type="transmembrane region" description="Helical" evidence="1">
    <location>
        <begin position="90"/>
        <end position="113"/>
    </location>
</feature>
<evidence type="ECO:0000313" key="2">
    <source>
        <dbReference type="EMBL" id="MBB4674950.1"/>
    </source>
</evidence>
<evidence type="ECO:0000313" key="3">
    <source>
        <dbReference type="Proteomes" id="UP000533598"/>
    </source>
</evidence>
<reference evidence="2 3" key="1">
    <citation type="submission" date="2020-08" db="EMBL/GenBank/DDBJ databases">
        <title>Sequencing the genomes of 1000 actinobacteria strains.</title>
        <authorList>
            <person name="Klenk H.-P."/>
        </authorList>
    </citation>
    <scope>NUCLEOTIDE SEQUENCE [LARGE SCALE GENOMIC DNA]</scope>
    <source>
        <strain evidence="2 3">DSM 44230</strain>
    </source>
</reference>
<keyword evidence="1" id="KW-0812">Transmembrane</keyword>
<dbReference type="Pfam" id="PF13630">
    <property type="entry name" value="SdpI"/>
    <property type="match status" value="1"/>
</dbReference>
<dbReference type="Proteomes" id="UP000533598">
    <property type="component" value="Unassembled WGS sequence"/>
</dbReference>
<keyword evidence="1" id="KW-0472">Membrane</keyword>
<dbReference type="EMBL" id="JACHMH010000001">
    <property type="protein sequence ID" value="MBB4674950.1"/>
    <property type="molecule type" value="Genomic_DNA"/>
</dbReference>
<dbReference type="RefSeq" id="WP_185001000.1">
    <property type="nucleotide sequence ID" value="NZ_BAAAUI010000018.1"/>
</dbReference>
<dbReference type="AlphaFoldDB" id="A0A7W7C5K8"/>
<organism evidence="2 3">
    <name type="scientific">Crossiella cryophila</name>
    <dbReference type="NCBI Taxonomy" id="43355"/>
    <lineage>
        <taxon>Bacteria</taxon>
        <taxon>Bacillati</taxon>
        <taxon>Actinomycetota</taxon>
        <taxon>Actinomycetes</taxon>
        <taxon>Pseudonocardiales</taxon>
        <taxon>Pseudonocardiaceae</taxon>
        <taxon>Crossiella</taxon>
    </lineage>
</organism>
<accession>A0A7W7C5K8</accession>
<dbReference type="InterPro" id="IPR025962">
    <property type="entry name" value="SdpI/YhfL"/>
</dbReference>
<evidence type="ECO:0008006" key="4">
    <source>
        <dbReference type="Google" id="ProtNLM"/>
    </source>
</evidence>
<proteinExistence type="predicted"/>
<protein>
    <recommendedName>
        <fullName evidence="4">SdpI family protein</fullName>
    </recommendedName>
</protein>
<keyword evidence="3" id="KW-1185">Reference proteome</keyword>
<feature type="transmembrane region" description="Helical" evidence="1">
    <location>
        <begin position="60"/>
        <end position="84"/>
    </location>
</feature>